<dbReference type="PANTHER" id="PTHR44591">
    <property type="entry name" value="STRESS RESPONSE REGULATOR PROTEIN 1"/>
    <property type="match status" value="1"/>
</dbReference>
<dbReference type="Pfam" id="PF00072">
    <property type="entry name" value="Response_reg"/>
    <property type="match status" value="1"/>
</dbReference>
<gene>
    <name evidence="6" type="ORF">A3196_12275</name>
</gene>
<sequence length="639" mass="72473">MNEQTVTTQRPDTTSHKSDQFYYSLSLFVSFVALVGLVLTYLWSTSTLVNLTTLVLACQFLLLRFIEHYKCLYSSSQIKRSSSIVLDQLYLGLITFAGGSALLLLPLSSVLIFASRFFGRSYLWVGIGTAFTMLTTTLHLALQMELLQTLLLSVLALIPPALVSIRRYGASKEDNQDKEELPTLPELEEEPPEHTESTADRQQFTGQRVKRNIQRILILSRNKSSTTLLTRQLFDWGHETTTCSNSLQAFKHMLSRSQGEVFTPYSFIIVDGDNLDIEPLSLARLIKNEPLLDDVRLICIQTSFYNEKYAHRLLRAGYHTLLESPWSKEQLFSIISYDSKTYSSCDNVVSLVKHRTTKQAYTRQKEILLADTPSHERDSLSHALTQAGYNIHLVDNGDQALDALEEHFFDLAIINLQLPIMSGTQVVKLHRFTTPYKQWVPFIFVEDEENPETLNLCQSIGVDICLFKPITPQEVLLSILAALDKGDLQNLTYVSRKTDPIQFKNNKIQDAMLLDHMTLLRLEKLDSGISFINDLFKIFESEGRSILREMERAVAARELGKFLDQAQILLDSAGQLGAVLLYELSQQASKLSAREFEYKGSDLLSELQQTFNLTLHAYAHYLSQRASAIQLEPNSTPSK</sequence>
<feature type="transmembrane region" description="Helical" evidence="4">
    <location>
        <begin position="89"/>
        <end position="115"/>
    </location>
</feature>
<feature type="modified residue" description="4-aspartylphosphate" evidence="2">
    <location>
        <position position="271"/>
    </location>
</feature>
<dbReference type="SUPFAM" id="SSF47226">
    <property type="entry name" value="Histidine-containing phosphotransfer domain, HPT domain"/>
    <property type="match status" value="1"/>
</dbReference>
<organism evidence="6 7">
    <name type="scientific">Candidatus Thiodiazotropha endoloripes</name>
    <dbReference type="NCBI Taxonomy" id="1818881"/>
    <lineage>
        <taxon>Bacteria</taxon>
        <taxon>Pseudomonadati</taxon>
        <taxon>Pseudomonadota</taxon>
        <taxon>Gammaproteobacteria</taxon>
        <taxon>Chromatiales</taxon>
        <taxon>Sedimenticolaceae</taxon>
        <taxon>Candidatus Thiodiazotropha</taxon>
    </lineage>
</organism>
<keyword evidence="7" id="KW-1185">Reference proteome</keyword>
<dbReference type="Gene3D" id="1.20.120.160">
    <property type="entry name" value="HPT domain"/>
    <property type="match status" value="1"/>
</dbReference>
<protein>
    <recommendedName>
        <fullName evidence="5">Response regulatory domain-containing protein</fullName>
    </recommendedName>
</protein>
<dbReference type="InterPro" id="IPR036641">
    <property type="entry name" value="HPT_dom_sf"/>
</dbReference>
<evidence type="ECO:0000256" key="2">
    <source>
        <dbReference type="PROSITE-ProRule" id="PRU00169"/>
    </source>
</evidence>
<dbReference type="InterPro" id="IPR011006">
    <property type="entry name" value="CheY-like_superfamily"/>
</dbReference>
<dbReference type="Proteomes" id="UP000094849">
    <property type="component" value="Unassembled WGS sequence"/>
</dbReference>
<dbReference type="SUPFAM" id="SSF52172">
    <property type="entry name" value="CheY-like"/>
    <property type="match status" value="2"/>
</dbReference>
<evidence type="ECO:0000313" key="7">
    <source>
        <dbReference type="Proteomes" id="UP000094849"/>
    </source>
</evidence>
<feature type="domain" description="Response regulatory" evidence="5">
    <location>
        <begin position="366"/>
        <end position="483"/>
    </location>
</feature>
<evidence type="ECO:0000259" key="5">
    <source>
        <dbReference type="PROSITE" id="PS50110"/>
    </source>
</evidence>
<dbReference type="AlphaFoldDB" id="A0A1E2USC9"/>
<evidence type="ECO:0000256" key="4">
    <source>
        <dbReference type="SAM" id="Phobius"/>
    </source>
</evidence>
<keyword evidence="4" id="KW-1133">Transmembrane helix</keyword>
<feature type="transmembrane region" description="Helical" evidence="4">
    <location>
        <begin position="121"/>
        <end position="142"/>
    </location>
</feature>
<keyword evidence="4" id="KW-0472">Membrane</keyword>
<evidence type="ECO:0000313" key="6">
    <source>
        <dbReference type="EMBL" id="ODB97465.1"/>
    </source>
</evidence>
<dbReference type="GO" id="GO:0000160">
    <property type="term" value="P:phosphorelay signal transduction system"/>
    <property type="evidence" value="ECO:0007669"/>
    <property type="project" value="InterPro"/>
</dbReference>
<evidence type="ECO:0000256" key="1">
    <source>
        <dbReference type="ARBA" id="ARBA00022553"/>
    </source>
</evidence>
<comment type="caution">
    <text evidence="6">The sequence shown here is derived from an EMBL/GenBank/DDBJ whole genome shotgun (WGS) entry which is preliminary data.</text>
</comment>
<proteinExistence type="predicted"/>
<dbReference type="STRING" id="1818881.A3196_12275"/>
<dbReference type="EMBL" id="LVJZ01000003">
    <property type="protein sequence ID" value="ODB97465.1"/>
    <property type="molecule type" value="Genomic_DNA"/>
</dbReference>
<keyword evidence="4" id="KW-0812">Transmembrane</keyword>
<name>A0A1E2USC9_9GAMM</name>
<dbReference type="InterPro" id="IPR001789">
    <property type="entry name" value="Sig_transdc_resp-reg_receiver"/>
</dbReference>
<dbReference type="PANTHER" id="PTHR44591:SF3">
    <property type="entry name" value="RESPONSE REGULATORY DOMAIN-CONTAINING PROTEIN"/>
    <property type="match status" value="1"/>
</dbReference>
<feature type="domain" description="Response regulatory" evidence="5">
    <location>
        <begin position="215"/>
        <end position="339"/>
    </location>
</feature>
<accession>A0A1E2USC9</accession>
<keyword evidence="1 2" id="KW-0597">Phosphoprotein</keyword>
<evidence type="ECO:0000256" key="3">
    <source>
        <dbReference type="SAM" id="MobiDB-lite"/>
    </source>
</evidence>
<dbReference type="SMART" id="SM00448">
    <property type="entry name" value="REC"/>
    <property type="match status" value="1"/>
</dbReference>
<dbReference type="CDD" id="cd00156">
    <property type="entry name" value="REC"/>
    <property type="match status" value="1"/>
</dbReference>
<feature type="region of interest" description="Disordered" evidence="3">
    <location>
        <begin position="173"/>
        <end position="204"/>
    </location>
</feature>
<feature type="transmembrane region" description="Helical" evidence="4">
    <location>
        <begin position="21"/>
        <end position="42"/>
    </location>
</feature>
<dbReference type="Gene3D" id="3.40.50.2300">
    <property type="match status" value="2"/>
</dbReference>
<reference evidence="6 7" key="1">
    <citation type="submission" date="2016-03" db="EMBL/GenBank/DDBJ databases">
        <title>Chemosynthetic sulphur-oxidizing symbionts of marine invertebrate animals are capable of nitrogen fixation.</title>
        <authorList>
            <person name="Petersen J.M."/>
            <person name="Kemper A."/>
            <person name="Gruber-Vodicka H."/>
            <person name="Cardini U."/>
            <person name="Geest Mvander."/>
            <person name="Kleiner M."/>
            <person name="Bulgheresi S."/>
            <person name="Fussmann M."/>
            <person name="Herbold C."/>
            <person name="Seah B.K.B."/>
            <person name="Antony C.Paul."/>
            <person name="Liu D."/>
            <person name="Belitz A."/>
            <person name="Weber M."/>
        </authorList>
    </citation>
    <scope>NUCLEOTIDE SEQUENCE [LARGE SCALE GENOMIC DNA]</scope>
    <source>
        <strain evidence="6">G_D</strain>
    </source>
</reference>
<comment type="caution">
    <text evidence="2">Lacks conserved residue(s) required for the propagation of feature annotation.</text>
</comment>
<dbReference type="InterPro" id="IPR050595">
    <property type="entry name" value="Bact_response_regulator"/>
</dbReference>
<dbReference type="PROSITE" id="PS50110">
    <property type="entry name" value="RESPONSE_REGULATORY"/>
    <property type="match status" value="2"/>
</dbReference>